<dbReference type="Proteomes" id="UP000299102">
    <property type="component" value="Unassembled WGS sequence"/>
</dbReference>
<proteinExistence type="predicted"/>
<dbReference type="OrthoDB" id="10046738at2759"/>
<accession>A0A4C1XAG3</accession>
<evidence type="ECO:0000313" key="2">
    <source>
        <dbReference type="Proteomes" id="UP000299102"/>
    </source>
</evidence>
<comment type="caution">
    <text evidence="1">The sequence shown here is derived from an EMBL/GenBank/DDBJ whole genome shotgun (WGS) entry which is preliminary data.</text>
</comment>
<name>A0A4C1XAG3_EUMVA</name>
<evidence type="ECO:0000313" key="1">
    <source>
        <dbReference type="EMBL" id="GBP60070.1"/>
    </source>
</evidence>
<reference evidence="1 2" key="1">
    <citation type="journal article" date="2019" name="Commun. Biol.">
        <title>The bagworm genome reveals a unique fibroin gene that provides high tensile strength.</title>
        <authorList>
            <person name="Kono N."/>
            <person name="Nakamura H."/>
            <person name="Ohtoshi R."/>
            <person name="Tomita M."/>
            <person name="Numata K."/>
            <person name="Arakawa K."/>
        </authorList>
    </citation>
    <scope>NUCLEOTIDE SEQUENCE [LARGE SCALE GENOMIC DNA]</scope>
</reference>
<dbReference type="EMBL" id="BGZK01000778">
    <property type="protein sequence ID" value="GBP60070.1"/>
    <property type="molecule type" value="Genomic_DNA"/>
</dbReference>
<keyword evidence="2" id="KW-1185">Reference proteome</keyword>
<protein>
    <submittedName>
        <fullName evidence="1">Uncharacterized protein</fullName>
    </submittedName>
</protein>
<sequence>MASGGRWLASTVRIGATVFYLPTTANWWRWRTGGRSPGMFPFTLTESELILISLGACQIKQARSYYGFVKCYLRMIVLGAVRQRDELAVVNANGSLDLRTQHSGSL</sequence>
<organism evidence="1 2">
    <name type="scientific">Eumeta variegata</name>
    <name type="common">Bagworm moth</name>
    <name type="synonym">Eumeta japonica</name>
    <dbReference type="NCBI Taxonomy" id="151549"/>
    <lineage>
        <taxon>Eukaryota</taxon>
        <taxon>Metazoa</taxon>
        <taxon>Ecdysozoa</taxon>
        <taxon>Arthropoda</taxon>
        <taxon>Hexapoda</taxon>
        <taxon>Insecta</taxon>
        <taxon>Pterygota</taxon>
        <taxon>Neoptera</taxon>
        <taxon>Endopterygota</taxon>
        <taxon>Lepidoptera</taxon>
        <taxon>Glossata</taxon>
        <taxon>Ditrysia</taxon>
        <taxon>Tineoidea</taxon>
        <taxon>Psychidae</taxon>
        <taxon>Oiketicinae</taxon>
        <taxon>Eumeta</taxon>
    </lineage>
</organism>
<dbReference type="AlphaFoldDB" id="A0A4C1XAG3"/>
<gene>
    <name evidence="1" type="ORF">EVAR_7063_1</name>
</gene>